<dbReference type="InterPro" id="IPR001461">
    <property type="entry name" value="Aspartic_peptidase_A1"/>
</dbReference>
<dbReference type="InterPro" id="IPR021109">
    <property type="entry name" value="Peptidase_aspartic_dom_sf"/>
</dbReference>
<dbReference type="PANTHER" id="PTHR13683:SF875">
    <property type="entry name" value="EUKARYOTIC ASPARTYL PROTEASE FAMILY PROTEIN"/>
    <property type="match status" value="1"/>
</dbReference>
<accession>A0A540NKF5</accession>
<name>A0A540NKF5_MALBA</name>
<sequence>MSVLSQLSSQGMTPSVFSHCLKGDDYGGGILILGDILEPSIVYTPLVPKRPYYAIYLQSIAVNGKILPIDPAAFKVSRGRGTVVDSGTTLAYLIEELYEPFIRAITLASSKHVTPVVSTSGNQCYRTSISNLAEAFPSVSLNFAGGVSMVLKPREYLIDGGYYNGLPSWCMGFLKAHKRLNILGDLLLRDKIVVYDIVGQQLGWANFNCSSPINVSVGIHERQRSDSSLLGGDMKFQHLATGVAALLSLNWVL</sequence>
<dbReference type="AlphaFoldDB" id="A0A540NKF5"/>
<dbReference type="InterPro" id="IPR033121">
    <property type="entry name" value="PEPTIDASE_A1"/>
</dbReference>
<organism evidence="3 4">
    <name type="scientific">Malus baccata</name>
    <name type="common">Siberian crab apple</name>
    <name type="synonym">Pyrus baccata</name>
    <dbReference type="NCBI Taxonomy" id="106549"/>
    <lineage>
        <taxon>Eukaryota</taxon>
        <taxon>Viridiplantae</taxon>
        <taxon>Streptophyta</taxon>
        <taxon>Embryophyta</taxon>
        <taxon>Tracheophyta</taxon>
        <taxon>Spermatophyta</taxon>
        <taxon>Magnoliopsida</taxon>
        <taxon>eudicotyledons</taxon>
        <taxon>Gunneridae</taxon>
        <taxon>Pentapetalae</taxon>
        <taxon>rosids</taxon>
        <taxon>fabids</taxon>
        <taxon>Rosales</taxon>
        <taxon>Rosaceae</taxon>
        <taxon>Amygdaloideae</taxon>
        <taxon>Maleae</taxon>
        <taxon>Malus</taxon>
    </lineage>
</organism>
<proteinExistence type="inferred from homology"/>
<protein>
    <recommendedName>
        <fullName evidence="2">Peptidase A1 domain-containing protein</fullName>
    </recommendedName>
</protein>
<evidence type="ECO:0000313" key="3">
    <source>
        <dbReference type="EMBL" id="TQE11524.1"/>
    </source>
</evidence>
<reference evidence="3 4" key="1">
    <citation type="journal article" date="2019" name="G3 (Bethesda)">
        <title>Sequencing of a Wild Apple (Malus baccata) Genome Unravels the Differences Between Cultivated and Wild Apple Species Regarding Disease Resistance and Cold Tolerance.</title>
        <authorList>
            <person name="Chen X."/>
        </authorList>
    </citation>
    <scope>NUCLEOTIDE SEQUENCE [LARGE SCALE GENOMIC DNA]</scope>
    <source>
        <strain evidence="4">cv. Shandingzi</strain>
        <tissue evidence="3">Leaves</tissue>
    </source>
</reference>
<dbReference type="PROSITE" id="PS51767">
    <property type="entry name" value="PEPTIDASE_A1"/>
    <property type="match status" value="1"/>
</dbReference>
<dbReference type="PANTHER" id="PTHR13683">
    <property type="entry name" value="ASPARTYL PROTEASES"/>
    <property type="match status" value="1"/>
</dbReference>
<dbReference type="STRING" id="106549.A0A540NKF5"/>
<dbReference type="SUPFAM" id="SSF50630">
    <property type="entry name" value="Acid proteases"/>
    <property type="match status" value="1"/>
</dbReference>
<evidence type="ECO:0000256" key="1">
    <source>
        <dbReference type="ARBA" id="ARBA00007447"/>
    </source>
</evidence>
<dbReference type="GO" id="GO:0006508">
    <property type="term" value="P:proteolysis"/>
    <property type="evidence" value="ECO:0007669"/>
    <property type="project" value="InterPro"/>
</dbReference>
<gene>
    <name evidence="3" type="ORF">C1H46_002899</name>
</gene>
<dbReference type="InterPro" id="IPR032799">
    <property type="entry name" value="TAXi_C"/>
</dbReference>
<dbReference type="Gene3D" id="2.40.70.10">
    <property type="entry name" value="Acid Proteases"/>
    <property type="match status" value="2"/>
</dbReference>
<dbReference type="Proteomes" id="UP000315295">
    <property type="component" value="Unassembled WGS sequence"/>
</dbReference>
<dbReference type="FunFam" id="2.40.70.10:FF:000018">
    <property type="entry name" value="Aspartic proteinase-like protein 2"/>
    <property type="match status" value="1"/>
</dbReference>
<dbReference type="GO" id="GO:0004190">
    <property type="term" value="F:aspartic-type endopeptidase activity"/>
    <property type="evidence" value="ECO:0007669"/>
    <property type="project" value="InterPro"/>
</dbReference>
<keyword evidence="4" id="KW-1185">Reference proteome</keyword>
<feature type="domain" description="Peptidase A1" evidence="2">
    <location>
        <begin position="1"/>
        <end position="205"/>
    </location>
</feature>
<dbReference type="EMBL" id="VIEB01000029">
    <property type="protein sequence ID" value="TQE11524.1"/>
    <property type="molecule type" value="Genomic_DNA"/>
</dbReference>
<comment type="similarity">
    <text evidence="1">Belongs to the peptidase A1 family.</text>
</comment>
<evidence type="ECO:0000313" key="4">
    <source>
        <dbReference type="Proteomes" id="UP000315295"/>
    </source>
</evidence>
<dbReference type="Pfam" id="PF14541">
    <property type="entry name" value="TAXi_C"/>
    <property type="match status" value="1"/>
</dbReference>
<comment type="caution">
    <text evidence="3">The sequence shown here is derived from an EMBL/GenBank/DDBJ whole genome shotgun (WGS) entry which is preliminary data.</text>
</comment>
<evidence type="ECO:0000259" key="2">
    <source>
        <dbReference type="PROSITE" id="PS51767"/>
    </source>
</evidence>